<keyword evidence="5" id="KW-0963">Cytoplasm</keyword>
<dbReference type="PRINTS" id="PR00320">
    <property type="entry name" value="GPROTEINBRPT"/>
</dbReference>
<dbReference type="InterPro" id="IPR050844">
    <property type="entry name" value="Coatomer_complex_subunit"/>
</dbReference>
<feature type="transmembrane region" description="Helical" evidence="16">
    <location>
        <begin position="949"/>
        <end position="970"/>
    </location>
</feature>
<evidence type="ECO:0000313" key="19">
    <source>
        <dbReference type="EMBL" id="KYN37572.1"/>
    </source>
</evidence>
<dbReference type="Gene3D" id="1.25.40.470">
    <property type="match status" value="1"/>
</dbReference>
<evidence type="ECO:0000256" key="9">
    <source>
        <dbReference type="ARBA" id="ARBA00022927"/>
    </source>
</evidence>
<dbReference type="FunFam" id="1.25.40.470:FF:000001">
    <property type="entry name" value="Coatomer subunit beta"/>
    <property type="match status" value="1"/>
</dbReference>
<evidence type="ECO:0000256" key="7">
    <source>
        <dbReference type="ARBA" id="ARBA00022737"/>
    </source>
</evidence>
<feature type="domain" description="COPA/B second beta-propeller" evidence="17">
    <location>
        <begin position="319"/>
        <end position="571"/>
    </location>
</feature>
<dbReference type="GO" id="GO:0000139">
    <property type="term" value="C:Golgi membrane"/>
    <property type="evidence" value="ECO:0007669"/>
    <property type="project" value="UniProtKB-SubCell"/>
</dbReference>
<evidence type="ECO:0000259" key="18">
    <source>
        <dbReference type="Pfam" id="PF23953"/>
    </source>
</evidence>
<dbReference type="GO" id="GO:0005198">
    <property type="term" value="F:structural molecule activity"/>
    <property type="evidence" value="ECO:0007669"/>
    <property type="project" value="InterPro"/>
</dbReference>
<keyword evidence="9" id="KW-0653">Protein transport</keyword>
<evidence type="ECO:0000256" key="12">
    <source>
        <dbReference type="ARBA" id="ARBA00023329"/>
    </source>
</evidence>
<dbReference type="CDD" id="cd22947">
    <property type="entry name" value="Coatomer_WDAD_beta-like"/>
    <property type="match status" value="1"/>
</dbReference>
<keyword evidence="11 16" id="KW-0472">Membrane</keyword>
<feature type="repeat" description="WD" evidence="14">
    <location>
        <begin position="137"/>
        <end position="179"/>
    </location>
</feature>
<dbReference type="Pfam" id="PF00400">
    <property type="entry name" value="WD40"/>
    <property type="match status" value="6"/>
</dbReference>
<keyword evidence="16" id="KW-1133">Transmembrane helix</keyword>
<keyword evidence="10" id="KW-0333">Golgi apparatus</keyword>
<comment type="similarity">
    <text evidence="3">Belongs to the WD repeat COPB2 family.</text>
</comment>
<proteinExistence type="inferred from homology"/>
<keyword evidence="20" id="KW-1185">Reference proteome</keyword>
<feature type="repeat" description="WD" evidence="14">
    <location>
        <begin position="94"/>
        <end position="126"/>
    </location>
</feature>
<dbReference type="Pfam" id="PF04053">
    <property type="entry name" value="B-prop_COPA_B_2nd"/>
    <property type="match status" value="1"/>
</dbReference>
<evidence type="ECO:0000256" key="13">
    <source>
        <dbReference type="ARBA" id="ARBA00032920"/>
    </source>
</evidence>
<dbReference type="PANTHER" id="PTHR19876">
    <property type="entry name" value="COATOMER"/>
    <property type="match status" value="1"/>
</dbReference>
<dbReference type="GO" id="GO:0006890">
    <property type="term" value="P:retrograde vesicle-mediated transport, Golgi to endoplasmic reticulum"/>
    <property type="evidence" value="ECO:0007669"/>
    <property type="project" value="TreeGrafter"/>
</dbReference>
<evidence type="ECO:0000256" key="1">
    <source>
        <dbReference type="ARBA" id="ARBA00004255"/>
    </source>
</evidence>
<protein>
    <recommendedName>
        <fullName evidence="13">Beta'-coat protein</fullName>
    </recommendedName>
</protein>
<organism evidence="19 20">
    <name type="scientific">Trachymyrmex septentrionalis</name>
    <dbReference type="NCBI Taxonomy" id="34720"/>
    <lineage>
        <taxon>Eukaryota</taxon>
        <taxon>Metazoa</taxon>
        <taxon>Ecdysozoa</taxon>
        <taxon>Arthropoda</taxon>
        <taxon>Hexapoda</taxon>
        <taxon>Insecta</taxon>
        <taxon>Pterygota</taxon>
        <taxon>Neoptera</taxon>
        <taxon>Endopterygota</taxon>
        <taxon>Hymenoptera</taxon>
        <taxon>Apocrita</taxon>
        <taxon>Aculeata</taxon>
        <taxon>Formicoidea</taxon>
        <taxon>Formicidae</taxon>
        <taxon>Myrmicinae</taxon>
        <taxon>Trachymyrmex</taxon>
    </lineage>
</organism>
<dbReference type="InterPro" id="IPR006692">
    <property type="entry name" value="Beta-prop_COPA/B_2nd"/>
</dbReference>
<sequence length="991" mass="112211">PLRLDIKRKLTARSDRVKSVDLHPTEPWMLCSLYQGHVNIWNHETQTLVKTFEVCDLPVRTAKFVPRKNWVITGSDDMQIRIFNYNTLERVHSFEAHSDYVRCIAVHPTQPFILTSSDDMWIKLWNWEKSWICQQVFEGHTHYVMQIVFNPKDNNTFASASLDRTVKVWQLGSSTANFTLEGHEKGVNCVDYYHGGDKPYLISGADDRYVKIWDYQNKTCVQTLGGHTQNISAVCFHPELPIFLTASEDGTVRIWHAGMYRLESSLNYGFERVWTIACMRGSNNVAIGYDEGSVMVKVGREEPAVSMDSLGGKIVWARHSEIQQVNLKALGEEAQDGERLPLAVKDMGACEIYPQTIQHNPNGRFLVVCGDGEYIIYTSMALRNKAFGQASEFVWAADSSQYAVREGNTTVKVFKNFKEKKSFKPDFGADGIFGGFLLGVSSGSGLCFFDWDTLKLIRRIDIQPTHVYWAENASLVALATSDQYFILKYHADVVVNATENSEDIENAFEMIAEMNEVVKTGLWVGDCFIYTNSVNRINYFVGGEVVTVSHLDRPMYLLGYVPRDNRLYLCDKELSVVSYSLLLSVLEYQTAVMRKDFETANRVLPTVPKEHRTRVAHFLEKQGFKEQALAVSTDPEHRFELALALGNLATAHTLAKEANSQQKWRQLASLATQKGKLCLAQECLHQAQDFGGLLLLATSTGNSDMIQKLGAVADDTGKNNISFLSNFILGDVDKCLDILIKTDRIPEAAFFARTYAPSKISAIIKLWKEKLSAVSEKAGQSLADPEQYENLFPGYREALKVEKFLREESKKKIPASAFPTVTSNIERKPLEEMLAAEQSGAFQYKDSVNSTSETEEKPTEAMIDRLQDLSISTIKDILNKATTSIVKPEVPEKATTKPTSSSRPLTVDDDDDLDIDLEIDDNIDTTVSVPYYIFVIFINTKLFYIDAYIYKRTVILTLSLFLLLFIRFVFKNMHSAIRNILQLYNFKYFTI</sequence>
<dbReference type="SUPFAM" id="SSF50978">
    <property type="entry name" value="WD40 repeat-like"/>
    <property type="match status" value="2"/>
</dbReference>
<keyword evidence="6 14" id="KW-0853">WD repeat</keyword>
<evidence type="ECO:0000256" key="15">
    <source>
        <dbReference type="SAM" id="MobiDB-lite"/>
    </source>
</evidence>
<evidence type="ECO:0000256" key="5">
    <source>
        <dbReference type="ARBA" id="ARBA00022490"/>
    </source>
</evidence>
<keyword evidence="12" id="KW-0968">Cytoplasmic vesicle</keyword>
<dbReference type="FunFam" id="2.130.10.10:FF:000008">
    <property type="entry name" value="Coatomer subunit beta"/>
    <property type="match status" value="1"/>
</dbReference>
<dbReference type="AlphaFoldDB" id="A0A195FBH3"/>
<feature type="repeat" description="WD" evidence="14">
    <location>
        <begin position="180"/>
        <end position="223"/>
    </location>
</feature>
<dbReference type="SMART" id="SM00320">
    <property type="entry name" value="WD40"/>
    <property type="match status" value="6"/>
</dbReference>
<keyword evidence="4" id="KW-0813">Transport</keyword>
<dbReference type="GO" id="GO:0006891">
    <property type="term" value="P:intra-Golgi vesicle-mediated transport"/>
    <property type="evidence" value="ECO:0007669"/>
    <property type="project" value="TreeGrafter"/>
</dbReference>
<dbReference type="PANTHER" id="PTHR19876:SF2">
    <property type="entry name" value="COATOMER SUBUNIT BETA"/>
    <property type="match status" value="1"/>
</dbReference>
<evidence type="ECO:0000256" key="10">
    <source>
        <dbReference type="ARBA" id="ARBA00023034"/>
    </source>
</evidence>
<reference evidence="19 20" key="1">
    <citation type="submission" date="2016-03" db="EMBL/GenBank/DDBJ databases">
        <title>Trachymyrmex septentrionalis WGS genome.</title>
        <authorList>
            <person name="Nygaard S."/>
            <person name="Hu H."/>
            <person name="Boomsma J."/>
            <person name="Zhang G."/>
        </authorList>
    </citation>
    <scope>NUCLEOTIDE SEQUENCE [LARGE SCALE GENOMIC DNA]</scope>
    <source>
        <strain evidence="19">Tsep2-gDNA-1</strain>
        <tissue evidence="19">Whole body</tissue>
    </source>
</reference>
<feature type="non-terminal residue" evidence="19">
    <location>
        <position position="1"/>
    </location>
</feature>
<comment type="subcellular location">
    <subcellularLocation>
        <location evidence="2">Cytoplasmic vesicle</location>
        <location evidence="2">COPI-coated vesicle membrane</location>
        <topology evidence="2">Peripheral membrane protein</topology>
        <orientation evidence="2">Cytoplasmic side</orientation>
    </subcellularLocation>
    <subcellularLocation>
        <location evidence="1">Golgi apparatus membrane</location>
        <topology evidence="1">Peripheral membrane protein</topology>
        <orientation evidence="1">Cytoplasmic side</orientation>
    </subcellularLocation>
</comment>
<feature type="region of interest" description="Disordered" evidence="15">
    <location>
        <begin position="889"/>
        <end position="908"/>
    </location>
</feature>
<evidence type="ECO:0000256" key="3">
    <source>
        <dbReference type="ARBA" id="ARBA00010844"/>
    </source>
</evidence>
<dbReference type="InterPro" id="IPR056176">
    <property type="entry name" value="TPR_COPA_B"/>
</dbReference>
<dbReference type="InterPro" id="IPR020472">
    <property type="entry name" value="WD40_PAC1"/>
</dbReference>
<keyword evidence="7" id="KW-0677">Repeat</keyword>
<evidence type="ECO:0000256" key="16">
    <source>
        <dbReference type="SAM" id="Phobius"/>
    </source>
</evidence>
<evidence type="ECO:0000256" key="4">
    <source>
        <dbReference type="ARBA" id="ARBA00022448"/>
    </source>
</evidence>
<feature type="domain" description="COPA/B TPR" evidence="18">
    <location>
        <begin position="588"/>
        <end position="768"/>
    </location>
</feature>
<accession>A0A195FBH3</accession>
<feature type="repeat" description="WD" evidence="14">
    <location>
        <begin position="224"/>
        <end position="255"/>
    </location>
</feature>
<dbReference type="PROSITE" id="PS50294">
    <property type="entry name" value="WD_REPEATS_REGION"/>
    <property type="match status" value="4"/>
</dbReference>
<evidence type="ECO:0000256" key="14">
    <source>
        <dbReference type="PROSITE-ProRule" id="PRU00221"/>
    </source>
</evidence>
<dbReference type="PIRSF" id="PIRSF005567">
    <property type="entry name" value="Coatomer_beta'_subunit"/>
    <property type="match status" value="1"/>
</dbReference>
<evidence type="ECO:0000256" key="6">
    <source>
        <dbReference type="ARBA" id="ARBA00022574"/>
    </source>
</evidence>
<dbReference type="InterPro" id="IPR001680">
    <property type="entry name" value="WD40_rpt"/>
</dbReference>
<dbReference type="PROSITE" id="PS50082">
    <property type="entry name" value="WD_REPEATS_2"/>
    <property type="match status" value="4"/>
</dbReference>
<dbReference type="InterPro" id="IPR036322">
    <property type="entry name" value="WD40_repeat_dom_sf"/>
</dbReference>
<evidence type="ECO:0000256" key="8">
    <source>
        <dbReference type="ARBA" id="ARBA00022892"/>
    </source>
</evidence>
<dbReference type="InterPro" id="IPR015943">
    <property type="entry name" value="WD40/YVTN_repeat-like_dom_sf"/>
</dbReference>
<keyword evidence="8" id="KW-0931">ER-Golgi transport</keyword>
<dbReference type="Gene3D" id="2.130.10.10">
    <property type="entry name" value="YVTN repeat-like/Quinoprotein amine dehydrogenase"/>
    <property type="match status" value="1"/>
</dbReference>
<evidence type="ECO:0000256" key="11">
    <source>
        <dbReference type="ARBA" id="ARBA00023136"/>
    </source>
</evidence>
<dbReference type="EMBL" id="KQ981693">
    <property type="protein sequence ID" value="KYN37572.1"/>
    <property type="molecule type" value="Genomic_DNA"/>
</dbReference>
<evidence type="ECO:0000256" key="2">
    <source>
        <dbReference type="ARBA" id="ARBA00004347"/>
    </source>
</evidence>
<dbReference type="GO" id="GO:0006888">
    <property type="term" value="P:endoplasmic reticulum to Golgi vesicle-mediated transport"/>
    <property type="evidence" value="ECO:0007669"/>
    <property type="project" value="TreeGrafter"/>
</dbReference>
<evidence type="ECO:0000313" key="20">
    <source>
        <dbReference type="Proteomes" id="UP000078541"/>
    </source>
</evidence>
<dbReference type="GO" id="GO:0030126">
    <property type="term" value="C:COPI vesicle coat"/>
    <property type="evidence" value="ECO:0007669"/>
    <property type="project" value="TreeGrafter"/>
</dbReference>
<keyword evidence="16" id="KW-0812">Transmembrane</keyword>
<name>A0A195FBH3_9HYME</name>
<dbReference type="GO" id="GO:0006886">
    <property type="term" value="P:intracellular protein transport"/>
    <property type="evidence" value="ECO:0007669"/>
    <property type="project" value="InterPro"/>
</dbReference>
<dbReference type="STRING" id="34720.A0A195FBH3"/>
<dbReference type="CDD" id="cd00200">
    <property type="entry name" value="WD40"/>
    <property type="match status" value="1"/>
</dbReference>
<evidence type="ECO:0000259" key="17">
    <source>
        <dbReference type="Pfam" id="PF04053"/>
    </source>
</evidence>
<gene>
    <name evidence="19" type="ORF">ALC56_07771</name>
</gene>
<dbReference type="Proteomes" id="UP000078541">
    <property type="component" value="Unassembled WGS sequence"/>
</dbReference>
<dbReference type="InterPro" id="IPR016453">
    <property type="entry name" value="COPB2"/>
</dbReference>
<dbReference type="Pfam" id="PF23953">
    <property type="entry name" value="TPR_COPA_B"/>
    <property type="match status" value="1"/>
</dbReference>